<gene>
    <name evidence="2" type="ORF">GCU68_02765</name>
</gene>
<dbReference type="AlphaFoldDB" id="A0A5P9P0C6"/>
<dbReference type="EMBL" id="CP045488">
    <property type="protein sequence ID" value="QFU81553.1"/>
    <property type="molecule type" value="Genomic_DNA"/>
</dbReference>
<organism evidence="2 3">
    <name type="scientific">Natronorubrum aibiense</name>
    <dbReference type="NCBI Taxonomy" id="348826"/>
    <lineage>
        <taxon>Archaea</taxon>
        <taxon>Methanobacteriati</taxon>
        <taxon>Methanobacteriota</taxon>
        <taxon>Stenosarchaea group</taxon>
        <taxon>Halobacteria</taxon>
        <taxon>Halobacteriales</taxon>
        <taxon>Natrialbaceae</taxon>
        <taxon>Natronorubrum</taxon>
    </lineage>
</organism>
<dbReference type="Pfam" id="PF25949">
    <property type="entry name" value="DUF7987"/>
    <property type="match status" value="1"/>
</dbReference>
<name>A0A5P9P0C6_9EURY</name>
<sequence length="62" mass="6727">MSEKDTRTTTAFAGLGLLLWYVSLDLTGNPVVRLAILIGVGVLVPMLINESRTHSLDTDGRQ</sequence>
<dbReference type="Proteomes" id="UP000326170">
    <property type="component" value="Chromosome"/>
</dbReference>
<feature type="transmembrane region" description="Helical" evidence="1">
    <location>
        <begin position="30"/>
        <end position="48"/>
    </location>
</feature>
<keyword evidence="1" id="KW-0812">Transmembrane</keyword>
<keyword evidence="1" id="KW-0472">Membrane</keyword>
<dbReference type="RefSeq" id="WP_152938933.1">
    <property type="nucleotide sequence ID" value="NZ_CP045488.1"/>
</dbReference>
<keyword evidence="1" id="KW-1133">Transmembrane helix</keyword>
<evidence type="ECO:0000313" key="3">
    <source>
        <dbReference type="Proteomes" id="UP000326170"/>
    </source>
</evidence>
<proteinExistence type="predicted"/>
<keyword evidence="3" id="KW-1185">Reference proteome</keyword>
<dbReference type="OrthoDB" id="300628at2157"/>
<dbReference type="InterPro" id="IPR058293">
    <property type="entry name" value="DUF7987"/>
</dbReference>
<evidence type="ECO:0000256" key="1">
    <source>
        <dbReference type="SAM" id="Phobius"/>
    </source>
</evidence>
<protein>
    <submittedName>
        <fullName evidence="2">Uncharacterized protein</fullName>
    </submittedName>
</protein>
<feature type="transmembrane region" description="Helical" evidence="1">
    <location>
        <begin position="7"/>
        <end position="24"/>
    </location>
</feature>
<accession>A0A5P9P0C6</accession>
<reference evidence="2 3" key="1">
    <citation type="journal article" date="2007" name="Int. J. Syst. Evol. Microbiol.">
        <title>Natronorubrum sulfidifaciens sp. nov., an extremely haloalkaliphilic archaeon isolated from Aiding salt lake in Xin-Jiang, China.</title>
        <authorList>
            <person name="Cui H.L."/>
            <person name="Tohty D."/>
            <person name="Liu H.C."/>
            <person name="Liu S.J."/>
            <person name="Oren A."/>
            <person name="Zhou P.J."/>
        </authorList>
    </citation>
    <scope>NUCLEOTIDE SEQUENCE [LARGE SCALE GENOMIC DNA]</scope>
    <source>
        <strain evidence="2 3">7-3</strain>
    </source>
</reference>
<dbReference type="KEGG" id="nas:GCU68_02765"/>
<evidence type="ECO:0000313" key="2">
    <source>
        <dbReference type="EMBL" id="QFU81553.1"/>
    </source>
</evidence>
<dbReference type="GeneID" id="42299935"/>